<feature type="transmembrane region" description="Helical" evidence="1">
    <location>
        <begin position="49"/>
        <end position="68"/>
    </location>
</feature>
<protein>
    <submittedName>
        <fullName evidence="2">Uncharacterized protein</fullName>
    </submittedName>
</protein>
<proteinExistence type="predicted"/>
<dbReference type="OrthoDB" id="1954752at2"/>
<reference evidence="2 3" key="1">
    <citation type="submission" date="2019-03" db="EMBL/GenBank/DDBJ databases">
        <title>Genomic Encyclopedia of Type Strains, Phase IV (KMG-IV): sequencing the most valuable type-strain genomes for metagenomic binning, comparative biology and taxonomic classification.</title>
        <authorList>
            <person name="Goeker M."/>
        </authorList>
    </citation>
    <scope>NUCLEOTIDE SEQUENCE [LARGE SCALE GENOMIC DNA]</scope>
    <source>
        <strain evidence="2 3">DSM 100013</strain>
    </source>
</reference>
<feature type="transmembrane region" description="Helical" evidence="1">
    <location>
        <begin position="80"/>
        <end position="100"/>
    </location>
</feature>
<comment type="caution">
    <text evidence="2">The sequence shown here is derived from an EMBL/GenBank/DDBJ whole genome shotgun (WGS) entry which is preliminary data.</text>
</comment>
<accession>A0A4R2TQK6</accession>
<dbReference type="Gene3D" id="2.40.50.140">
    <property type="entry name" value="Nucleic acid-binding proteins"/>
    <property type="match status" value="1"/>
</dbReference>
<keyword evidence="1" id="KW-0812">Transmembrane</keyword>
<evidence type="ECO:0000256" key="1">
    <source>
        <dbReference type="SAM" id="Phobius"/>
    </source>
</evidence>
<name>A0A4R2TQK6_9FIRM</name>
<sequence>MNVENLTKIFYIFICLGFAIPILNLLIGAFGFVADFDIDLDADTDFDGIVPFNIMSLCLAFITFGALGRFSVQYMTSTSITFFILVGLALVSFGIYMFFYRCIILKLKNSKPMALNHEDLTGKTGILTLRVTNESDGIISLKDSTGASISYKARLSITIDLDELSYLPQGEEVIVMDFDNNEMVCYVEPLNIVLKEESSKKSEK</sequence>
<organism evidence="2 3">
    <name type="scientific">Serpentinicella alkaliphila</name>
    <dbReference type="NCBI Taxonomy" id="1734049"/>
    <lineage>
        <taxon>Bacteria</taxon>
        <taxon>Bacillati</taxon>
        <taxon>Bacillota</taxon>
        <taxon>Clostridia</taxon>
        <taxon>Peptostreptococcales</taxon>
        <taxon>Natronincolaceae</taxon>
        <taxon>Serpentinicella</taxon>
    </lineage>
</organism>
<keyword evidence="1" id="KW-0472">Membrane</keyword>
<feature type="transmembrane region" description="Helical" evidence="1">
    <location>
        <begin position="9"/>
        <end position="34"/>
    </location>
</feature>
<gene>
    <name evidence="2" type="ORF">EDD79_100472</name>
</gene>
<evidence type="ECO:0000313" key="3">
    <source>
        <dbReference type="Proteomes" id="UP000295504"/>
    </source>
</evidence>
<dbReference type="InterPro" id="IPR012340">
    <property type="entry name" value="NA-bd_OB-fold"/>
</dbReference>
<keyword evidence="1" id="KW-1133">Transmembrane helix</keyword>
<dbReference type="EMBL" id="SLYC01000004">
    <property type="protein sequence ID" value="TCQ05891.1"/>
    <property type="molecule type" value="Genomic_DNA"/>
</dbReference>
<dbReference type="AlphaFoldDB" id="A0A4R2TQK6"/>
<keyword evidence="3" id="KW-1185">Reference proteome</keyword>
<dbReference type="RefSeq" id="WP_132847628.1">
    <property type="nucleotide sequence ID" value="NZ_CP058648.1"/>
</dbReference>
<evidence type="ECO:0000313" key="2">
    <source>
        <dbReference type="EMBL" id="TCQ05891.1"/>
    </source>
</evidence>
<dbReference type="Proteomes" id="UP000295504">
    <property type="component" value="Unassembled WGS sequence"/>
</dbReference>